<evidence type="ECO:0000313" key="4">
    <source>
        <dbReference type="Proteomes" id="UP000022835"/>
    </source>
</evidence>
<evidence type="ECO:0008006" key="5">
    <source>
        <dbReference type="Google" id="ProtNLM"/>
    </source>
</evidence>
<reference evidence="3" key="1">
    <citation type="submission" date="2014-05" db="EMBL/GenBank/DDBJ databases">
        <title>Genome sequence of Mycobacterium aromaticivorans strain JS19b1T (= DSM 45407T).</title>
        <authorList>
            <person name="Kwak Y."/>
            <person name="Park G.-S."/>
            <person name="Li Q.X."/>
            <person name="Lee S.-E."/>
            <person name="Shin J.-H."/>
        </authorList>
    </citation>
    <scope>NUCLEOTIDE SEQUENCE [LARGE SCALE GENOMIC DNA]</scope>
    <source>
        <strain evidence="3">JS19b1</strain>
    </source>
</reference>
<sequence length="184" mass="20043">MADKASLPSTEPHHAPIFDTGPHPHALRSLTDEPEAEVSEESIAFSELENFDTDAFLHRVEGSLHAEPVVVPPAPTAVAGTYQYVKRWQFVFIVAAVWVLAGAAGLGFYFWWYTSLHKTPAVFCVLMYLIVCSVASMLVSMVQNRPPVTALAIALMSAPLASVATAALLHGAYYFEWIARPTIG</sequence>
<comment type="caution">
    <text evidence="3">The sequence shown here is derived from an EMBL/GenBank/DDBJ whole genome shotgun (WGS) entry which is preliminary data.</text>
</comment>
<feature type="transmembrane region" description="Helical" evidence="2">
    <location>
        <begin position="119"/>
        <end position="139"/>
    </location>
</feature>
<keyword evidence="2" id="KW-0812">Transmembrane</keyword>
<dbReference type="eggNOG" id="ENOG5031J77">
    <property type="taxonomic scope" value="Bacteria"/>
</dbReference>
<keyword evidence="2" id="KW-1133">Transmembrane helix</keyword>
<dbReference type="AlphaFoldDB" id="A0A064CLF8"/>
<gene>
    <name evidence="3" type="ORF">Y900_016535</name>
</gene>
<name>A0A064CLF8_9MYCO</name>
<dbReference type="OrthoDB" id="4762325at2"/>
<dbReference type="STRING" id="1440774.Y900_016535"/>
<keyword evidence="2" id="KW-0472">Membrane</keyword>
<protein>
    <recommendedName>
        <fullName evidence="5">Transmembrane protein</fullName>
    </recommendedName>
</protein>
<organism evidence="3 4">
    <name type="scientific">Mycolicibacterium aromaticivorans JS19b1 = JCM 16368</name>
    <dbReference type="NCBI Taxonomy" id="1440774"/>
    <lineage>
        <taxon>Bacteria</taxon>
        <taxon>Bacillati</taxon>
        <taxon>Actinomycetota</taxon>
        <taxon>Actinomycetes</taxon>
        <taxon>Mycobacteriales</taxon>
        <taxon>Mycobacteriaceae</taxon>
        <taxon>Mycolicibacterium</taxon>
    </lineage>
</organism>
<dbReference type="RefSeq" id="WP_036343157.1">
    <property type="nucleotide sequence ID" value="NZ_JALN02000001.1"/>
</dbReference>
<evidence type="ECO:0000313" key="3">
    <source>
        <dbReference type="EMBL" id="KDF00507.1"/>
    </source>
</evidence>
<evidence type="ECO:0000256" key="2">
    <source>
        <dbReference type="SAM" id="Phobius"/>
    </source>
</evidence>
<accession>A0A064CLF8</accession>
<feature type="region of interest" description="Disordered" evidence="1">
    <location>
        <begin position="1"/>
        <end position="23"/>
    </location>
</feature>
<feature type="transmembrane region" description="Helical" evidence="2">
    <location>
        <begin position="90"/>
        <end position="113"/>
    </location>
</feature>
<feature type="transmembrane region" description="Helical" evidence="2">
    <location>
        <begin position="151"/>
        <end position="175"/>
    </location>
</feature>
<dbReference type="EMBL" id="JALN02000001">
    <property type="protein sequence ID" value="KDF00507.1"/>
    <property type="molecule type" value="Genomic_DNA"/>
</dbReference>
<proteinExistence type="predicted"/>
<keyword evidence="4" id="KW-1185">Reference proteome</keyword>
<dbReference type="Proteomes" id="UP000022835">
    <property type="component" value="Unassembled WGS sequence"/>
</dbReference>
<evidence type="ECO:0000256" key="1">
    <source>
        <dbReference type="SAM" id="MobiDB-lite"/>
    </source>
</evidence>